<feature type="domain" description="LysM" evidence="2">
    <location>
        <begin position="99"/>
        <end position="135"/>
    </location>
</feature>
<evidence type="ECO:0000256" key="1">
    <source>
        <dbReference type="SAM" id="MobiDB-lite"/>
    </source>
</evidence>
<dbReference type="InterPro" id="IPR018392">
    <property type="entry name" value="LysM"/>
</dbReference>
<dbReference type="Proteomes" id="UP001055439">
    <property type="component" value="Chromosome 5"/>
</dbReference>
<dbReference type="PANTHER" id="PTHR33414:SF1">
    <property type="entry name" value="PROTEIN PLASTID MOVEMENT IMPAIRED 1-RELATED 1"/>
    <property type="match status" value="1"/>
</dbReference>
<dbReference type="Pfam" id="PF01476">
    <property type="entry name" value="LysM"/>
    <property type="match status" value="1"/>
</dbReference>
<evidence type="ECO:0000313" key="4">
    <source>
        <dbReference type="Proteomes" id="UP001055439"/>
    </source>
</evidence>
<keyword evidence="4" id="KW-1185">Reference proteome</keyword>
<dbReference type="CDD" id="cd00118">
    <property type="entry name" value="LysM"/>
    <property type="match status" value="1"/>
</dbReference>
<evidence type="ECO:0000259" key="2">
    <source>
        <dbReference type="Pfam" id="PF01476"/>
    </source>
</evidence>
<proteinExistence type="predicted"/>
<accession>A0A9E7FTT5</accession>
<evidence type="ECO:0000313" key="3">
    <source>
        <dbReference type="EMBL" id="URE02851.1"/>
    </source>
</evidence>
<protein>
    <recommendedName>
        <fullName evidence="2">LysM domain-containing protein</fullName>
    </recommendedName>
</protein>
<dbReference type="EMBL" id="CP097507">
    <property type="protein sequence ID" value="URE02851.1"/>
    <property type="molecule type" value="Genomic_DNA"/>
</dbReference>
<dbReference type="AlphaFoldDB" id="A0A9E7FTT5"/>
<dbReference type="InterPro" id="IPR039614">
    <property type="entry name" value="PMI1-like"/>
</dbReference>
<dbReference type="OrthoDB" id="2019483at2759"/>
<feature type="region of interest" description="Disordered" evidence="1">
    <location>
        <begin position="16"/>
        <end position="49"/>
    </location>
</feature>
<dbReference type="PANTHER" id="PTHR33414">
    <property type="entry name" value="PROTEIN PLASTID MOVEMENT IMPAIRED 1-RELATED 1"/>
    <property type="match status" value="1"/>
</dbReference>
<reference evidence="3" key="1">
    <citation type="submission" date="2022-05" db="EMBL/GenBank/DDBJ databases">
        <title>The Musa troglodytarum L. genome provides insights into the mechanism of non-climacteric behaviour and enrichment of carotenoids.</title>
        <authorList>
            <person name="Wang J."/>
        </authorList>
    </citation>
    <scope>NUCLEOTIDE SEQUENCE</scope>
    <source>
        <tissue evidence="3">Leaf</tissue>
    </source>
</reference>
<gene>
    <name evidence="3" type="ORF">MUK42_01126</name>
</gene>
<organism evidence="3 4">
    <name type="scientific">Musa troglodytarum</name>
    <name type="common">fe'i banana</name>
    <dbReference type="NCBI Taxonomy" id="320322"/>
    <lineage>
        <taxon>Eukaryota</taxon>
        <taxon>Viridiplantae</taxon>
        <taxon>Streptophyta</taxon>
        <taxon>Embryophyta</taxon>
        <taxon>Tracheophyta</taxon>
        <taxon>Spermatophyta</taxon>
        <taxon>Magnoliopsida</taxon>
        <taxon>Liliopsida</taxon>
        <taxon>Zingiberales</taxon>
        <taxon>Musaceae</taxon>
        <taxon>Musa</taxon>
    </lineage>
</organism>
<name>A0A9E7FTT5_9LILI</name>
<sequence>MLALIQVEQVFVPPKPKIYSTVSAKGNSEQEDEVETESKPSAKEENHEEEVHVAGLKTESSKINVWGNPKQQQSGSRWFLATAGMGKSNKHPDMKSKTAGDTLWSISSRIHVTRAKWKELAALNPHIRNPDIIFPRTHSTMWSFISIWDSNISSVRSRSRGGCFI</sequence>
<feature type="compositionally biased region" description="Basic and acidic residues" evidence="1">
    <location>
        <begin position="36"/>
        <end position="49"/>
    </location>
</feature>
<dbReference type="Gene3D" id="3.10.350.10">
    <property type="entry name" value="LysM domain"/>
    <property type="match status" value="1"/>
</dbReference>
<dbReference type="InterPro" id="IPR036779">
    <property type="entry name" value="LysM_dom_sf"/>
</dbReference>